<dbReference type="NCBIfam" id="NF000595">
    <property type="entry name" value="PRK00015.1-3"/>
    <property type="match status" value="1"/>
</dbReference>
<dbReference type="HAMAP" id="MF_00052_B">
    <property type="entry name" value="RNase_HII_B"/>
    <property type="match status" value="1"/>
</dbReference>
<protein>
    <recommendedName>
        <fullName evidence="7 14">Ribonuclease HII</fullName>
        <shortName evidence="14">RNase HII</shortName>
        <ecNumber evidence="6 14">3.1.26.4</ecNumber>
    </recommendedName>
</protein>
<dbReference type="PANTHER" id="PTHR10954:SF18">
    <property type="entry name" value="RIBONUCLEASE HII"/>
    <property type="match status" value="1"/>
</dbReference>
<evidence type="ECO:0000256" key="2">
    <source>
        <dbReference type="ARBA" id="ARBA00001946"/>
    </source>
</evidence>
<keyword evidence="12 14" id="KW-0378">Hydrolase</keyword>
<dbReference type="EMBL" id="JAOUSF010000001">
    <property type="protein sequence ID" value="MCU9612121.1"/>
    <property type="molecule type" value="Genomic_DNA"/>
</dbReference>
<keyword evidence="13 14" id="KW-0464">Manganese</keyword>
<evidence type="ECO:0000256" key="16">
    <source>
        <dbReference type="RuleBase" id="RU003515"/>
    </source>
</evidence>
<dbReference type="SUPFAM" id="SSF53098">
    <property type="entry name" value="Ribonuclease H-like"/>
    <property type="match status" value="1"/>
</dbReference>
<comment type="caution">
    <text evidence="18">The sequence shown here is derived from an EMBL/GenBank/DDBJ whole genome shotgun (WGS) entry which is preliminary data.</text>
</comment>
<dbReference type="FunFam" id="3.30.420.10:FF:000006">
    <property type="entry name" value="Ribonuclease HII"/>
    <property type="match status" value="1"/>
</dbReference>
<accession>A0AAE3IPS0</accession>
<evidence type="ECO:0000256" key="12">
    <source>
        <dbReference type="ARBA" id="ARBA00022801"/>
    </source>
</evidence>
<comment type="cofactor">
    <cofactor evidence="2">
        <name>Mg(2+)</name>
        <dbReference type="ChEBI" id="CHEBI:18420"/>
    </cofactor>
</comment>
<dbReference type="GO" id="GO:0043137">
    <property type="term" value="P:DNA replication, removal of RNA primer"/>
    <property type="evidence" value="ECO:0007669"/>
    <property type="project" value="TreeGrafter"/>
</dbReference>
<dbReference type="InterPro" id="IPR001352">
    <property type="entry name" value="RNase_HII/HIII"/>
</dbReference>
<dbReference type="PROSITE" id="PS51975">
    <property type="entry name" value="RNASE_H_2"/>
    <property type="match status" value="1"/>
</dbReference>
<dbReference type="GO" id="GO:0030145">
    <property type="term" value="F:manganese ion binding"/>
    <property type="evidence" value="ECO:0007669"/>
    <property type="project" value="UniProtKB-UniRule"/>
</dbReference>
<keyword evidence="8 14" id="KW-0963">Cytoplasm</keyword>
<dbReference type="PANTHER" id="PTHR10954">
    <property type="entry name" value="RIBONUCLEASE H2 SUBUNIT A"/>
    <property type="match status" value="1"/>
</dbReference>
<proteinExistence type="inferred from homology"/>
<comment type="catalytic activity">
    <reaction evidence="1 14 15 16">
        <text>Endonucleolytic cleavage to 5'-phosphomonoester.</text>
        <dbReference type="EC" id="3.1.26.4"/>
    </reaction>
</comment>
<dbReference type="NCBIfam" id="NF000594">
    <property type="entry name" value="PRK00015.1-1"/>
    <property type="match status" value="1"/>
</dbReference>
<dbReference type="GO" id="GO:0006298">
    <property type="term" value="P:mismatch repair"/>
    <property type="evidence" value="ECO:0007669"/>
    <property type="project" value="TreeGrafter"/>
</dbReference>
<dbReference type="InterPro" id="IPR012337">
    <property type="entry name" value="RNaseH-like_sf"/>
</dbReference>
<evidence type="ECO:0000259" key="17">
    <source>
        <dbReference type="PROSITE" id="PS51975"/>
    </source>
</evidence>
<dbReference type="InterPro" id="IPR036397">
    <property type="entry name" value="RNaseH_sf"/>
</dbReference>
<dbReference type="CDD" id="cd07182">
    <property type="entry name" value="RNase_HII_bacteria_HII_like"/>
    <property type="match status" value="1"/>
</dbReference>
<dbReference type="AlphaFoldDB" id="A0AAE3IPS0"/>
<keyword evidence="9 14" id="KW-0540">Nuclease</keyword>
<evidence type="ECO:0000256" key="7">
    <source>
        <dbReference type="ARBA" id="ARBA00019179"/>
    </source>
</evidence>
<dbReference type="GO" id="GO:0032299">
    <property type="term" value="C:ribonuclease H2 complex"/>
    <property type="evidence" value="ECO:0007669"/>
    <property type="project" value="TreeGrafter"/>
</dbReference>
<organism evidence="18 19">
    <name type="scientific">Perspicuibacillus lycopersici</name>
    <dbReference type="NCBI Taxonomy" id="1325689"/>
    <lineage>
        <taxon>Bacteria</taxon>
        <taxon>Bacillati</taxon>
        <taxon>Bacillota</taxon>
        <taxon>Bacilli</taxon>
        <taxon>Bacillales</taxon>
        <taxon>Bacillaceae</taxon>
        <taxon>Perspicuibacillus</taxon>
    </lineage>
</organism>
<feature type="binding site" evidence="14 15">
    <location>
        <position position="169"/>
    </location>
    <ligand>
        <name>a divalent metal cation</name>
        <dbReference type="ChEBI" id="CHEBI:60240"/>
    </ligand>
</feature>
<feature type="domain" description="RNase H type-2" evidence="17">
    <location>
        <begin position="71"/>
        <end position="259"/>
    </location>
</feature>
<name>A0AAE3IPS0_9BACI</name>
<dbReference type="GO" id="GO:0005737">
    <property type="term" value="C:cytoplasm"/>
    <property type="evidence" value="ECO:0007669"/>
    <property type="project" value="UniProtKB-SubCell"/>
</dbReference>
<feature type="binding site" evidence="14 15">
    <location>
        <position position="77"/>
    </location>
    <ligand>
        <name>a divalent metal cation</name>
        <dbReference type="ChEBI" id="CHEBI:60240"/>
    </ligand>
</feature>
<evidence type="ECO:0000256" key="11">
    <source>
        <dbReference type="ARBA" id="ARBA00022759"/>
    </source>
</evidence>
<dbReference type="GO" id="GO:0003723">
    <property type="term" value="F:RNA binding"/>
    <property type="evidence" value="ECO:0007669"/>
    <property type="project" value="UniProtKB-UniRule"/>
</dbReference>
<evidence type="ECO:0000256" key="8">
    <source>
        <dbReference type="ARBA" id="ARBA00022490"/>
    </source>
</evidence>
<dbReference type="RefSeq" id="WP_263071254.1">
    <property type="nucleotide sequence ID" value="NZ_JAOUSF010000001.1"/>
</dbReference>
<gene>
    <name evidence="14" type="primary">rnhB</name>
    <name evidence="18" type="ORF">OEV98_00930</name>
</gene>
<evidence type="ECO:0000256" key="5">
    <source>
        <dbReference type="ARBA" id="ARBA00007383"/>
    </source>
</evidence>
<comment type="subcellular location">
    <subcellularLocation>
        <location evidence="4 14">Cytoplasm</location>
    </subcellularLocation>
</comment>
<evidence type="ECO:0000256" key="9">
    <source>
        <dbReference type="ARBA" id="ARBA00022722"/>
    </source>
</evidence>
<feature type="binding site" evidence="14 15">
    <location>
        <position position="78"/>
    </location>
    <ligand>
        <name>a divalent metal cation</name>
        <dbReference type="ChEBI" id="CHEBI:60240"/>
    </ligand>
</feature>
<comment type="cofactor">
    <cofactor evidence="14 15">
        <name>Mn(2+)</name>
        <dbReference type="ChEBI" id="CHEBI:29035"/>
    </cofactor>
    <cofactor evidence="14 15">
        <name>Mg(2+)</name>
        <dbReference type="ChEBI" id="CHEBI:18420"/>
    </cofactor>
    <text evidence="14 15">Manganese or magnesium. Binds 1 divalent metal ion per monomer in the absence of substrate. May bind a second metal ion after substrate binding.</text>
</comment>
<keyword evidence="10 14" id="KW-0479">Metal-binding</keyword>
<sequence>MNYTIKEVENRLEQITNMDDPFLLACMDDERKGVQSLISRWKKRQAQQNLEHIRLEKMKQYEKEARQQGFQLIAGIDEVGRGPLAGPVVAAAVILPEDIDLPGVNDSKKLSASKRELLYEQILEKAIAVGIGVVDSNDIDHLNIYQATKKAMHHAVNDLSVFPEYLLLDAMKIDAPLPQLSLIKGDALSISIASASIVAKVYRDRIMAEYGIQYPAYHLEKNMGYGTKEHLQALEQYGPTPIHRKSFSPIKEMVEMKIK</sequence>
<dbReference type="InterPro" id="IPR022898">
    <property type="entry name" value="RNase_HII"/>
</dbReference>
<comment type="similarity">
    <text evidence="5 14 16">Belongs to the RNase HII family.</text>
</comment>
<evidence type="ECO:0000256" key="6">
    <source>
        <dbReference type="ARBA" id="ARBA00012180"/>
    </source>
</evidence>
<evidence type="ECO:0000313" key="18">
    <source>
        <dbReference type="EMBL" id="MCU9612121.1"/>
    </source>
</evidence>
<evidence type="ECO:0000256" key="1">
    <source>
        <dbReference type="ARBA" id="ARBA00000077"/>
    </source>
</evidence>
<dbReference type="Proteomes" id="UP001209318">
    <property type="component" value="Unassembled WGS sequence"/>
</dbReference>
<evidence type="ECO:0000313" key="19">
    <source>
        <dbReference type="Proteomes" id="UP001209318"/>
    </source>
</evidence>
<dbReference type="Pfam" id="PF01351">
    <property type="entry name" value="RNase_HII"/>
    <property type="match status" value="1"/>
</dbReference>
<keyword evidence="19" id="KW-1185">Reference proteome</keyword>
<reference evidence="18" key="1">
    <citation type="submission" date="2022-10" db="EMBL/GenBank/DDBJ databases">
        <title>Description of Fervidibacillus gen. nov. in the family Fervidibacillaceae fam. nov. with two species, Fervidibacillus albus sp. nov., and Fervidibacillus halotolerans sp. nov., isolated from tidal flat sediments.</title>
        <authorList>
            <person name="Kwon K.K."/>
            <person name="Yang S.-H."/>
        </authorList>
    </citation>
    <scope>NUCLEOTIDE SEQUENCE</scope>
    <source>
        <strain evidence="18">JCM 19140</strain>
    </source>
</reference>
<evidence type="ECO:0000256" key="13">
    <source>
        <dbReference type="ARBA" id="ARBA00023211"/>
    </source>
</evidence>
<dbReference type="EC" id="3.1.26.4" evidence="6 14"/>
<evidence type="ECO:0000256" key="15">
    <source>
        <dbReference type="PROSITE-ProRule" id="PRU01319"/>
    </source>
</evidence>
<evidence type="ECO:0000256" key="4">
    <source>
        <dbReference type="ARBA" id="ARBA00004496"/>
    </source>
</evidence>
<comment type="function">
    <text evidence="3 14 16">Endonuclease that specifically degrades the RNA of RNA-DNA hybrids.</text>
</comment>
<evidence type="ECO:0000256" key="14">
    <source>
        <dbReference type="HAMAP-Rule" id="MF_00052"/>
    </source>
</evidence>
<evidence type="ECO:0000256" key="3">
    <source>
        <dbReference type="ARBA" id="ARBA00004065"/>
    </source>
</evidence>
<dbReference type="GO" id="GO:0004523">
    <property type="term" value="F:RNA-DNA hybrid ribonuclease activity"/>
    <property type="evidence" value="ECO:0007669"/>
    <property type="project" value="UniProtKB-UniRule"/>
</dbReference>
<dbReference type="InterPro" id="IPR024567">
    <property type="entry name" value="RNase_HII/HIII_dom"/>
</dbReference>
<evidence type="ECO:0000256" key="10">
    <source>
        <dbReference type="ARBA" id="ARBA00022723"/>
    </source>
</evidence>
<dbReference type="Gene3D" id="3.30.420.10">
    <property type="entry name" value="Ribonuclease H-like superfamily/Ribonuclease H"/>
    <property type="match status" value="1"/>
</dbReference>
<keyword evidence="11 14" id="KW-0255">Endonuclease</keyword>